<keyword evidence="4" id="KW-1185">Reference proteome</keyword>
<keyword evidence="1" id="KW-1133">Transmembrane helix</keyword>
<evidence type="ECO:0000259" key="2">
    <source>
        <dbReference type="Pfam" id="PF14018"/>
    </source>
</evidence>
<reference evidence="3 4" key="1">
    <citation type="submission" date="2018-11" db="EMBL/GenBank/DDBJ databases">
        <title>Genome sequencing of Lachnoanaerobaculum orale DSM 24553T.</title>
        <authorList>
            <person name="Kook J.-K."/>
            <person name="Park S.-N."/>
            <person name="Lim Y.K."/>
        </authorList>
    </citation>
    <scope>NUCLEOTIDE SEQUENCE [LARGE SCALE GENOMIC DNA]</scope>
    <source>
        <strain evidence="3 4">DSM 24553</strain>
    </source>
</reference>
<evidence type="ECO:0000313" key="4">
    <source>
        <dbReference type="Proteomes" id="UP000276982"/>
    </source>
</evidence>
<feature type="domain" description="DUF4234" evidence="2">
    <location>
        <begin position="7"/>
        <end position="73"/>
    </location>
</feature>
<dbReference type="EMBL" id="RRCM01000001">
    <property type="protein sequence ID" value="RRJ16140.1"/>
    <property type="molecule type" value="Genomic_DNA"/>
</dbReference>
<evidence type="ECO:0000313" key="3">
    <source>
        <dbReference type="EMBL" id="RRJ16140.1"/>
    </source>
</evidence>
<accession>A0A3P3Q793</accession>
<dbReference type="Pfam" id="PF14018">
    <property type="entry name" value="DUF4234"/>
    <property type="match status" value="1"/>
</dbReference>
<sequence length="132" mass="14942">MILEKKNIVACIILTFVTCGIYGIYWLYCMISDINTISGDSDSMSPIVVILLSIVTCGIYSVYWFYKAGTLLDQKAIEFGRISENRSSLYLSLIIMGYFIPLLIMVVYILLQNSINVIADEQNYTIIDKPTL</sequence>
<gene>
    <name evidence="3" type="ORF">EHW90_03780</name>
</gene>
<feature type="transmembrane region" description="Helical" evidence="1">
    <location>
        <begin position="47"/>
        <end position="66"/>
    </location>
</feature>
<feature type="transmembrane region" description="Helical" evidence="1">
    <location>
        <begin position="87"/>
        <end position="111"/>
    </location>
</feature>
<keyword evidence="1" id="KW-0812">Transmembrane</keyword>
<dbReference type="RefSeq" id="WP_124951345.1">
    <property type="nucleotide sequence ID" value="NZ_RRCM01000001.1"/>
</dbReference>
<protein>
    <submittedName>
        <fullName evidence="3">DUF4234 domain-containing protein</fullName>
    </submittedName>
</protein>
<keyword evidence="1" id="KW-0472">Membrane</keyword>
<feature type="transmembrane region" description="Helical" evidence="1">
    <location>
        <begin position="7"/>
        <end position="27"/>
    </location>
</feature>
<organism evidence="3 4">
    <name type="scientific">Lachnoanaerobaculum orale</name>
    <dbReference type="NCBI Taxonomy" id="979627"/>
    <lineage>
        <taxon>Bacteria</taxon>
        <taxon>Bacillati</taxon>
        <taxon>Bacillota</taxon>
        <taxon>Clostridia</taxon>
        <taxon>Lachnospirales</taxon>
        <taxon>Lachnospiraceae</taxon>
        <taxon>Lachnoanaerobaculum</taxon>
    </lineage>
</organism>
<comment type="caution">
    <text evidence="3">The sequence shown here is derived from an EMBL/GenBank/DDBJ whole genome shotgun (WGS) entry which is preliminary data.</text>
</comment>
<name>A0A3P3Q793_9FIRM</name>
<dbReference type="Proteomes" id="UP000276982">
    <property type="component" value="Unassembled WGS sequence"/>
</dbReference>
<proteinExistence type="predicted"/>
<dbReference type="AlphaFoldDB" id="A0A3P3Q793"/>
<dbReference type="InterPro" id="IPR025328">
    <property type="entry name" value="DUF4234"/>
</dbReference>
<evidence type="ECO:0000256" key="1">
    <source>
        <dbReference type="SAM" id="Phobius"/>
    </source>
</evidence>